<dbReference type="Proteomes" id="UP000316801">
    <property type="component" value="Unassembled WGS sequence"/>
</dbReference>
<gene>
    <name evidence="3" type="ORF">FNA46_24115</name>
</gene>
<dbReference type="SUPFAM" id="SSF53756">
    <property type="entry name" value="UDP-Glycosyltransferase/glycogen phosphorylase"/>
    <property type="match status" value="1"/>
</dbReference>
<evidence type="ECO:0000259" key="1">
    <source>
        <dbReference type="Pfam" id="PF00534"/>
    </source>
</evidence>
<sequence>MRIAQVAPLAESVPPKLYGGTERVVSWLTEELVEQGHDVTLFASGDSETSAELVQAVPQGLRLGGIRDHTASLLVMLEEVRRRASSFDVIHFHVDLLQFPAFRASSVPCLTTLHGRLDLPDFHPVYRAFPEMPLISISQNQRLPLPSANWLANIHHGLPAGPTPFSAPKRDYLAFLGRVAPEKRPDRAIEIAKRTGIPLRIAAKVDPADQDYFDHVIRPQLDHPLIDFIGEIGDHEKRDFLGNAIALLFPIDWPEPFGLVMIEAMREGTPTIAWRRGSVPEVMDEGVTGFIVDSIDEAVKAVRKAVGLDRTAVRQRFEERFTAARMASDYVAEYTGLSDVPVRMGPQRRQLADIAPAPLVQVVAATNLSGDRPGFASPVHGPV</sequence>
<dbReference type="Pfam" id="PF00534">
    <property type="entry name" value="Glycos_transf_1"/>
    <property type="match status" value="1"/>
</dbReference>
<dbReference type="GO" id="GO:0016757">
    <property type="term" value="F:glycosyltransferase activity"/>
    <property type="evidence" value="ECO:0007669"/>
    <property type="project" value="InterPro"/>
</dbReference>
<reference evidence="3 4" key="1">
    <citation type="submission" date="2019-07" db="EMBL/GenBank/DDBJ databases">
        <title>Ln-dependent methylotrophs.</title>
        <authorList>
            <person name="Tani A."/>
        </authorList>
    </citation>
    <scope>NUCLEOTIDE SEQUENCE [LARGE SCALE GENOMIC DNA]</scope>
    <source>
        <strain evidence="3 4">SM12</strain>
    </source>
</reference>
<dbReference type="CDD" id="cd03802">
    <property type="entry name" value="GT4_AviGT4-like"/>
    <property type="match status" value="1"/>
</dbReference>
<proteinExistence type="predicted"/>
<accession>A0A549SQI3</accession>
<feature type="domain" description="Glycosyltransferase subfamily 4-like N-terminal" evidence="2">
    <location>
        <begin position="18"/>
        <end position="127"/>
    </location>
</feature>
<dbReference type="RefSeq" id="WP_143127773.1">
    <property type="nucleotide sequence ID" value="NZ_VJMG01000089.1"/>
</dbReference>
<dbReference type="Pfam" id="PF13439">
    <property type="entry name" value="Glyco_transf_4"/>
    <property type="match status" value="1"/>
</dbReference>
<dbReference type="Gene3D" id="3.40.50.2000">
    <property type="entry name" value="Glycogen Phosphorylase B"/>
    <property type="match status" value="2"/>
</dbReference>
<dbReference type="PANTHER" id="PTHR12526">
    <property type="entry name" value="GLYCOSYLTRANSFERASE"/>
    <property type="match status" value="1"/>
</dbReference>
<evidence type="ECO:0000313" key="3">
    <source>
        <dbReference type="EMBL" id="TRL31837.1"/>
    </source>
</evidence>
<organism evidence="3 4">
    <name type="scientific">Rhizobium straminoryzae</name>
    <dbReference type="NCBI Taxonomy" id="1387186"/>
    <lineage>
        <taxon>Bacteria</taxon>
        <taxon>Pseudomonadati</taxon>
        <taxon>Pseudomonadota</taxon>
        <taxon>Alphaproteobacteria</taxon>
        <taxon>Hyphomicrobiales</taxon>
        <taxon>Rhizobiaceae</taxon>
        <taxon>Rhizobium/Agrobacterium group</taxon>
        <taxon>Rhizobium</taxon>
    </lineage>
</organism>
<comment type="caution">
    <text evidence="3">The sequence shown here is derived from an EMBL/GenBank/DDBJ whole genome shotgun (WGS) entry which is preliminary data.</text>
</comment>
<dbReference type="PANTHER" id="PTHR12526:SF595">
    <property type="entry name" value="BLL5217 PROTEIN"/>
    <property type="match status" value="1"/>
</dbReference>
<keyword evidence="4" id="KW-1185">Reference proteome</keyword>
<dbReference type="InterPro" id="IPR028098">
    <property type="entry name" value="Glyco_trans_4-like_N"/>
</dbReference>
<evidence type="ECO:0000313" key="4">
    <source>
        <dbReference type="Proteomes" id="UP000316801"/>
    </source>
</evidence>
<keyword evidence="3" id="KW-0808">Transferase</keyword>
<feature type="domain" description="Glycosyl transferase family 1" evidence="1">
    <location>
        <begin position="168"/>
        <end position="309"/>
    </location>
</feature>
<dbReference type="AlphaFoldDB" id="A0A549SQI3"/>
<name>A0A549SQI3_9HYPH</name>
<dbReference type="EMBL" id="VJMG01000089">
    <property type="protein sequence ID" value="TRL31837.1"/>
    <property type="molecule type" value="Genomic_DNA"/>
</dbReference>
<dbReference type="InterPro" id="IPR001296">
    <property type="entry name" value="Glyco_trans_1"/>
</dbReference>
<evidence type="ECO:0000259" key="2">
    <source>
        <dbReference type="Pfam" id="PF13439"/>
    </source>
</evidence>
<protein>
    <submittedName>
        <fullName evidence="3">Glycosyltransferase family 4 protein</fullName>
    </submittedName>
</protein>